<organism evidence="1 2">
    <name type="scientific">Raoultibacter massiliensis</name>
    <dbReference type="NCBI Taxonomy" id="1852371"/>
    <lineage>
        <taxon>Bacteria</taxon>
        <taxon>Bacillati</taxon>
        <taxon>Actinomycetota</taxon>
        <taxon>Coriobacteriia</taxon>
        <taxon>Eggerthellales</taxon>
        <taxon>Eggerthellaceae</taxon>
        <taxon>Raoultibacter</taxon>
    </lineage>
</organism>
<dbReference type="Proteomes" id="UP001487305">
    <property type="component" value="Unassembled WGS sequence"/>
</dbReference>
<dbReference type="EMBL" id="JBBNOP010000023">
    <property type="protein sequence ID" value="MEQ3364298.1"/>
    <property type="molecule type" value="Genomic_DNA"/>
</dbReference>
<sequence>MEKELLEFVAERAEVLSVSGASKQETKEAALAWKSVAEGADDEALEAATAEFIDFLEGRPNTVDGVIAFAQGPAVEMFGKEAADQILAQQLERKERGEKYCDCDACTAAVELLSKFGRI</sequence>
<evidence type="ECO:0000313" key="1">
    <source>
        <dbReference type="EMBL" id="MEQ3364298.1"/>
    </source>
</evidence>
<name>A0ABV1JGT0_9ACTN</name>
<evidence type="ECO:0000313" key="2">
    <source>
        <dbReference type="Proteomes" id="UP001487305"/>
    </source>
</evidence>
<protein>
    <submittedName>
        <fullName evidence="1">3-hydroxyisobutyrate dehydrogenase</fullName>
    </submittedName>
</protein>
<dbReference type="RefSeq" id="WP_102374028.1">
    <property type="nucleotide sequence ID" value="NZ_JBBNOP010000023.1"/>
</dbReference>
<comment type="caution">
    <text evidence="1">The sequence shown here is derived from an EMBL/GenBank/DDBJ whole genome shotgun (WGS) entry which is preliminary data.</text>
</comment>
<proteinExistence type="predicted"/>
<gene>
    <name evidence="1" type="ORF">AAA083_15060</name>
</gene>
<keyword evidence="2" id="KW-1185">Reference proteome</keyword>
<reference evidence="1 2" key="1">
    <citation type="submission" date="2024-04" db="EMBL/GenBank/DDBJ databases">
        <title>Human intestinal bacterial collection.</title>
        <authorList>
            <person name="Pauvert C."/>
            <person name="Hitch T.C.A."/>
            <person name="Clavel T."/>
        </authorList>
    </citation>
    <scope>NUCLEOTIDE SEQUENCE [LARGE SCALE GENOMIC DNA]</scope>
    <source>
        <strain evidence="1 2">CLA-KB-H42</strain>
    </source>
</reference>
<accession>A0ABV1JGT0</accession>